<dbReference type="GO" id="GO:0016020">
    <property type="term" value="C:membrane"/>
    <property type="evidence" value="ECO:0007669"/>
    <property type="project" value="UniProtKB-SubCell"/>
</dbReference>
<keyword evidence="5 6" id="KW-0472">Membrane</keyword>
<evidence type="ECO:0000256" key="3">
    <source>
        <dbReference type="ARBA" id="ARBA00022692"/>
    </source>
</evidence>
<evidence type="ECO:0000256" key="6">
    <source>
        <dbReference type="SAM" id="Phobius"/>
    </source>
</evidence>
<evidence type="ECO:0000313" key="7">
    <source>
        <dbReference type="EMBL" id="CAE0459554.1"/>
    </source>
</evidence>
<evidence type="ECO:0000256" key="5">
    <source>
        <dbReference type="ARBA" id="ARBA00023136"/>
    </source>
</evidence>
<sequence>MRHTHSTHAEKCVLYFVPQRFQILPAMTSRRNILRTLCTFCVFVLVAGRSHGSSIFGITSQLQLFVSSGAAQVSIRDRPHPNHGKLQSSDKRIEITEVSPETSEKGGDICNSDELRLVGTESECAQPKSDILDYEIEMEVEPSYELIAGYPSPIQDIRNDTFIKRALSTYMHFLGTHELATKCITSGIIGGAGDICAQIFEQRMAKGVAGGVAAFSISSLLLHIDKRRVFGTFFESTFMSGPLMHYAYNYMEYLVPVHEIDGDEARKKNVGEHEQEGDTTELSTVSSSSLKQWAAASFHVLLDIILLGPIFVLSMMSTTSFIEGKFRTLGRELMMDFGPTLWASTLASIGFIPTQLLAFRLLPLRFRLLYMNVQDIVWNAIVSFMAHRSR</sequence>
<evidence type="ECO:0000256" key="4">
    <source>
        <dbReference type="ARBA" id="ARBA00022989"/>
    </source>
</evidence>
<keyword evidence="3 6" id="KW-0812">Transmembrane</keyword>
<dbReference type="PANTHER" id="PTHR11266">
    <property type="entry name" value="PEROXISOMAL MEMBRANE PROTEIN 2, PXMP2 MPV17"/>
    <property type="match status" value="1"/>
</dbReference>
<keyword evidence="4 6" id="KW-1133">Transmembrane helix</keyword>
<reference evidence="7" key="1">
    <citation type="submission" date="2021-01" db="EMBL/GenBank/DDBJ databases">
        <authorList>
            <person name="Corre E."/>
            <person name="Pelletier E."/>
            <person name="Niang G."/>
            <person name="Scheremetjew M."/>
            <person name="Finn R."/>
            <person name="Kale V."/>
            <person name="Holt S."/>
            <person name="Cochrane G."/>
            <person name="Meng A."/>
            <person name="Brown T."/>
            <person name="Cohen L."/>
        </authorList>
    </citation>
    <scope>NUCLEOTIDE SEQUENCE</scope>
    <source>
        <strain evidence="7">MM31A-1</strain>
    </source>
</reference>
<dbReference type="AlphaFoldDB" id="A0A7S3V689"/>
<comment type="subcellular location">
    <subcellularLocation>
        <location evidence="1">Membrane</location>
        <topology evidence="1">Multi-pass membrane protein</topology>
    </subcellularLocation>
</comment>
<dbReference type="GO" id="GO:0005737">
    <property type="term" value="C:cytoplasm"/>
    <property type="evidence" value="ECO:0007669"/>
    <property type="project" value="TreeGrafter"/>
</dbReference>
<protein>
    <submittedName>
        <fullName evidence="7">Uncharacterized protein</fullName>
    </submittedName>
</protein>
<comment type="similarity">
    <text evidence="2">Belongs to the peroxisomal membrane protein PXMP2/4 family.</text>
</comment>
<proteinExistence type="inferred from homology"/>
<name>A0A7S3V689_9STRA</name>
<accession>A0A7S3V689</accession>
<gene>
    <name evidence="7" type="ORF">CDEB00056_LOCUS4395</name>
</gene>
<evidence type="ECO:0000256" key="2">
    <source>
        <dbReference type="ARBA" id="ARBA00006824"/>
    </source>
</evidence>
<feature type="transmembrane region" description="Helical" evidence="6">
    <location>
        <begin position="300"/>
        <end position="322"/>
    </location>
</feature>
<evidence type="ECO:0000256" key="1">
    <source>
        <dbReference type="ARBA" id="ARBA00004141"/>
    </source>
</evidence>
<dbReference type="InterPro" id="IPR007248">
    <property type="entry name" value="Mpv17_PMP22"/>
</dbReference>
<dbReference type="Pfam" id="PF04117">
    <property type="entry name" value="Mpv17_PMP22"/>
    <property type="match status" value="1"/>
</dbReference>
<feature type="transmembrane region" description="Helical" evidence="6">
    <location>
        <begin position="342"/>
        <end position="362"/>
    </location>
</feature>
<dbReference type="PANTHER" id="PTHR11266:SF80">
    <property type="entry name" value="PEROXISOMAL MEMBRANE PROTEIN 2"/>
    <property type="match status" value="1"/>
</dbReference>
<organism evidence="7">
    <name type="scientific">Chaetoceros debilis</name>
    <dbReference type="NCBI Taxonomy" id="122233"/>
    <lineage>
        <taxon>Eukaryota</taxon>
        <taxon>Sar</taxon>
        <taxon>Stramenopiles</taxon>
        <taxon>Ochrophyta</taxon>
        <taxon>Bacillariophyta</taxon>
        <taxon>Coscinodiscophyceae</taxon>
        <taxon>Chaetocerotophycidae</taxon>
        <taxon>Chaetocerotales</taxon>
        <taxon>Chaetocerotaceae</taxon>
        <taxon>Chaetoceros</taxon>
    </lineage>
</organism>
<dbReference type="EMBL" id="HBIO01006070">
    <property type="protein sequence ID" value="CAE0459554.1"/>
    <property type="molecule type" value="Transcribed_RNA"/>
</dbReference>